<dbReference type="EMBL" id="MU865151">
    <property type="protein sequence ID" value="KAK4456919.1"/>
    <property type="molecule type" value="Genomic_DNA"/>
</dbReference>
<reference evidence="2" key="2">
    <citation type="submission" date="2023-06" db="EMBL/GenBank/DDBJ databases">
        <authorList>
            <consortium name="Lawrence Berkeley National Laboratory"/>
            <person name="Mondo S.J."/>
            <person name="Hensen N."/>
            <person name="Bonometti L."/>
            <person name="Westerberg I."/>
            <person name="Brannstrom I.O."/>
            <person name="Guillou S."/>
            <person name="Cros-Aarteil S."/>
            <person name="Calhoun S."/>
            <person name="Haridas S."/>
            <person name="Kuo A."/>
            <person name="Pangilinan J."/>
            <person name="Riley R."/>
            <person name="Labutti K."/>
            <person name="Andreopoulos B."/>
            <person name="Lipzen A."/>
            <person name="Chen C."/>
            <person name="Yanf M."/>
            <person name="Daum C."/>
            <person name="Ng V."/>
            <person name="Clum A."/>
            <person name="Steindorff A."/>
            <person name="Ohm R."/>
            <person name="Martin F."/>
            <person name="Silar P."/>
            <person name="Natvig D."/>
            <person name="Lalanne C."/>
            <person name="Gautier V."/>
            <person name="Ament-Velasquez S.L."/>
            <person name="Kruys A."/>
            <person name="Hutchinson M.I."/>
            <person name="Powell A.J."/>
            <person name="Barry K."/>
            <person name="Miller A.N."/>
            <person name="Grigoriev I.V."/>
            <person name="Debuchy R."/>
            <person name="Gladieux P."/>
            <person name="Thoren M.H."/>
            <person name="Johannesson H."/>
        </authorList>
    </citation>
    <scope>NUCLEOTIDE SEQUENCE</scope>
    <source>
        <strain evidence="2">PSN324</strain>
    </source>
</reference>
<feature type="chain" id="PRO_5043687260" evidence="1">
    <location>
        <begin position="22"/>
        <end position="352"/>
    </location>
</feature>
<dbReference type="AlphaFoldDB" id="A0AAV9H764"/>
<name>A0AAV9H764_9PEZI</name>
<keyword evidence="3" id="KW-1185">Reference proteome</keyword>
<reference evidence="2" key="1">
    <citation type="journal article" date="2023" name="Mol. Phylogenet. Evol.">
        <title>Genome-scale phylogeny and comparative genomics of the fungal order Sordariales.</title>
        <authorList>
            <person name="Hensen N."/>
            <person name="Bonometti L."/>
            <person name="Westerberg I."/>
            <person name="Brannstrom I.O."/>
            <person name="Guillou S."/>
            <person name="Cros-Aarteil S."/>
            <person name="Calhoun S."/>
            <person name="Haridas S."/>
            <person name="Kuo A."/>
            <person name="Mondo S."/>
            <person name="Pangilinan J."/>
            <person name="Riley R."/>
            <person name="LaButti K."/>
            <person name="Andreopoulos B."/>
            <person name="Lipzen A."/>
            <person name="Chen C."/>
            <person name="Yan M."/>
            <person name="Daum C."/>
            <person name="Ng V."/>
            <person name="Clum A."/>
            <person name="Steindorff A."/>
            <person name="Ohm R.A."/>
            <person name="Martin F."/>
            <person name="Silar P."/>
            <person name="Natvig D.O."/>
            <person name="Lalanne C."/>
            <person name="Gautier V."/>
            <person name="Ament-Velasquez S.L."/>
            <person name="Kruys A."/>
            <person name="Hutchinson M.I."/>
            <person name="Powell A.J."/>
            <person name="Barry K."/>
            <person name="Miller A.N."/>
            <person name="Grigoriev I.V."/>
            <person name="Debuchy R."/>
            <person name="Gladieux P."/>
            <person name="Hiltunen Thoren M."/>
            <person name="Johannesson H."/>
        </authorList>
    </citation>
    <scope>NUCLEOTIDE SEQUENCE</scope>
    <source>
        <strain evidence="2">PSN324</strain>
    </source>
</reference>
<evidence type="ECO:0000313" key="3">
    <source>
        <dbReference type="Proteomes" id="UP001321749"/>
    </source>
</evidence>
<protein>
    <submittedName>
        <fullName evidence="2">Uncharacterized protein</fullName>
    </submittedName>
</protein>
<dbReference type="Proteomes" id="UP001321749">
    <property type="component" value="Unassembled WGS sequence"/>
</dbReference>
<evidence type="ECO:0000313" key="2">
    <source>
        <dbReference type="EMBL" id="KAK4456919.1"/>
    </source>
</evidence>
<gene>
    <name evidence="2" type="ORF">QBC42DRAFT_237505</name>
</gene>
<proteinExistence type="predicted"/>
<organism evidence="2 3">
    <name type="scientific">Cladorrhinum samala</name>
    <dbReference type="NCBI Taxonomy" id="585594"/>
    <lineage>
        <taxon>Eukaryota</taxon>
        <taxon>Fungi</taxon>
        <taxon>Dikarya</taxon>
        <taxon>Ascomycota</taxon>
        <taxon>Pezizomycotina</taxon>
        <taxon>Sordariomycetes</taxon>
        <taxon>Sordariomycetidae</taxon>
        <taxon>Sordariales</taxon>
        <taxon>Podosporaceae</taxon>
        <taxon>Cladorrhinum</taxon>
    </lineage>
</organism>
<comment type="caution">
    <text evidence="2">The sequence shown here is derived from an EMBL/GenBank/DDBJ whole genome shotgun (WGS) entry which is preliminary data.</text>
</comment>
<evidence type="ECO:0000256" key="1">
    <source>
        <dbReference type="SAM" id="SignalP"/>
    </source>
</evidence>
<keyword evidence="1" id="KW-0732">Signal</keyword>
<accession>A0AAV9H764</accession>
<sequence length="352" mass="36305">MKSCKALCFGAASILVGFANAACTPCGSSKCLGAIAEDRAVGEAFCSSWLSLGPVTTTVTEVETATTTAIGLETAVTTVTVTTGTVTVTTGDVTTIFQKRATAVVDDDGEALPTTLPEAPGLAIVSKCSSNDAGISKACGCFLSTATQSTVTVTETATATEGLEATNTVVETVTANVVETVSVAPPAATISANIVRNGAFEDYLRTGNMLPWTSSEGTTGGQLQIINGVNPCVGAGDCAGGQVVIRPYPPRAANSYLGLTQTFVGRPSTTYALSFLYRCLNYDSSTRIEAYYNGALIGTTNNCINSAAFSRASNIRFATDATGSGTLQIRFINPSGLQYLYFYADDFKAIAV</sequence>
<feature type="signal peptide" evidence="1">
    <location>
        <begin position="1"/>
        <end position="21"/>
    </location>
</feature>